<dbReference type="InterPro" id="IPR050483">
    <property type="entry name" value="CoA-transferase_III_domain"/>
</dbReference>
<organism evidence="2 3">
    <name type="scientific">Sneathiella sedimenti</name>
    <dbReference type="NCBI Taxonomy" id="2816034"/>
    <lineage>
        <taxon>Bacteria</taxon>
        <taxon>Pseudomonadati</taxon>
        <taxon>Pseudomonadota</taxon>
        <taxon>Alphaproteobacteria</taxon>
        <taxon>Sneathiellales</taxon>
        <taxon>Sneathiellaceae</taxon>
        <taxon>Sneathiella</taxon>
    </lineage>
</organism>
<gene>
    <name evidence="2" type="ORF">J0X12_06025</name>
</gene>
<accession>A0ABS3F490</accession>
<dbReference type="InterPro" id="IPR003673">
    <property type="entry name" value="CoA-Trfase_fam_III"/>
</dbReference>
<protein>
    <submittedName>
        <fullName evidence="2">CoA transferase</fullName>
    </submittedName>
</protein>
<dbReference type="EMBL" id="JAFLNC010000002">
    <property type="protein sequence ID" value="MBO0333158.1"/>
    <property type="molecule type" value="Genomic_DNA"/>
</dbReference>
<comment type="caution">
    <text evidence="2">The sequence shown here is derived from an EMBL/GenBank/DDBJ whole genome shotgun (WGS) entry which is preliminary data.</text>
</comment>
<keyword evidence="1 2" id="KW-0808">Transferase</keyword>
<evidence type="ECO:0000313" key="2">
    <source>
        <dbReference type="EMBL" id="MBO0333158.1"/>
    </source>
</evidence>
<dbReference type="Gene3D" id="3.30.1540.10">
    <property type="entry name" value="formyl-coa transferase, domain 3"/>
    <property type="match status" value="1"/>
</dbReference>
<keyword evidence="3" id="KW-1185">Reference proteome</keyword>
<dbReference type="Proteomes" id="UP000664761">
    <property type="component" value="Unassembled WGS sequence"/>
</dbReference>
<sequence length="397" mass="44083">MAGVLDGIRVVELTTVILGPWATQMLGDMGADVIKVETPSGDTTRHTGPRKNPGMGSLYLATNRNKRSIVLDLTKESGREALFKVIKTADVFVHNLRPKVAKKLGLEYDKFKDEFPDLVYCAAYGFRAGGPMADKPAYDDIIQAASGLADLLTITSDQPRYVPTIIADKASSLNLVSAILAGLVSRERGGGGQAIEVPMFEALVDFVMVEHLYGACFEPPIAKMGYERLLNTMRKPYATTDGYLAVLPYTDRNWQDLFDVAGRDDLKNDPRFESHASRVDHSQEIYGLLADIIATRSSAEWQRELDARNIPVQTVMTKEMLLEDEQLNATGFWRLEQHPTEGTLRMVDPPIRFSKTPSTIRSLPPHLGEQSSDILREAGYSETEISQFIEEKVTQQS</sequence>
<dbReference type="RefSeq" id="WP_207043279.1">
    <property type="nucleotide sequence ID" value="NZ_JAFLNC010000002.1"/>
</dbReference>
<evidence type="ECO:0000313" key="3">
    <source>
        <dbReference type="Proteomes" id="UP000664761"/>
    </source>
</evidence>
<dbReference type="PANTHER" id="PTHR48207:SF4">
    <property type="entry name" value="BLL6097 PROTEIN"/>
    <property type="match status" value="1"/>
</dbReference>
<proteinExistence type="predicted"/>
<dbReference type="PANTHER" id="PTHR48207">
    <property type="entry name" value="SUCCINATE--HYDROXYMETHYLGLUTARATE COA-TRANSFERASE"/>
    <property type="match status" value="1"/>
</dbReference>
<name>A0ABS3F490_9PROT</name>
<reference evidence="2 3" key="1">
    <citation type="submission" date="2021-03" db="EMBL/GenBank/DDBJ databases">
        <title>Sneathiella sp. CAU 1612 isolated from Kang Won-do.</title>
        <authorList>
            <person name="Kim W."/>
        </authorList>
    </citation>
    <scope>NUCLEOTIDE SEQUENCE [LARGE SCALE GENOMIC DNA]</scope>
    <source>
        <strain evidence="2 3">CAU 1612</strain>
    </source>
</reference>
<dbReference type="SUPFAM" id="SSF89796">
    <property type="entry name" value="CoA-transferase family III (CaiB/BaiF)"/>
    <property type="match status" value="1"/>
</dbReference>
<dbReference type="GO" id="GO:0016740">
    <property type="term" value="F:transferase activity"/>
    <property type="evidence" value="ECO:0007669"/>
    <property type="project" value="UniProtKB-KW"/>
</dbReference>
<dbReference type="Gene3D" id="3.40.50.10540">
    <property type="entry name" value="Crotonobetainyl-coa:carnitine coa-transferase, domain 1"/>
    <property type="match status" value="1"/>
</dbReference>
<dbReference type="InterPro" id="IPR023606">
    <property type="entry name" value="CoA-Trfase_III_dom_1_sf"/>
</dbReference>
<evidence type="ECO:0000256" key="1">
    <source>
        <dbReference type="ARBA" id="ARBA00022679"/>
    </source>
</evidence>
<dbReference type="Pfam" id="PF02515">
    <property type="entry name" value="CoA_transf_3"/>
    <property type="match status" value="1"/>
</dbReference>
<dbReference type="InterPro" id="IPR044855">
    <property type="entry name" value="CoA-Trfase_III_dom3_sf"/>
</dbReference>